<evidence type="ECO:0000259" key="1">
    <source>
        <dbReference type="Pfam" id="PF01850"/>
    </source>
</evidence>
<evidence type="ECO:0000313" key="3">
    <source>
        <dbReference type="Proteomes" id="UP000199421"/>
    </source>
</evidence>
<dbReference type="EMBL" id="FOAF01000011">
    <property type="protein sequence ID" value="SEM38781.1"/>
    <property type="molecule type" value="Genomic_DNA"/>
</dbReference>
<dbReference type="PANTHER" id="PTHR36173">
    <property type="entry name" value="RIBONUCLEASE VAPC16-RELATED"/>
    <property type="match status" value="1"/>
</dbReference>
<dbReference type="InterPro" id="IPR029060">
    <property type="entry name" value="PIN-like_dom_sf"/>
</dbReference>
<dbReference type="CDD" id="cd09872">
    <property type="entry name" value="PIN_Sll0205-like"/>
    <property type="match status" value="1"/>
</dbReference>
<dbReference type="PANTHER" id="PTHR36173:SF2">
    <property type="entry name" value="RIBONUCLEASE VAPC16"/>
    <property type="match status" value="1"/>
</dbReference>
<reference evidence="3" key="1">
    <citation type="submission" date="2016-10" db="EMBL/GenBank/DDBJ databases">
        <authorList>
            <person name="Varghese N."/>
            <person name="Submissions S."/>
        </authorList>
    </citation>
    <scope>NUCLEOTIDE SEQUENCE [LARGE SCALE GENOMIC DNA]</scope>
    <source>
        <strain evidence="3">DSM 18733</strain>
    </source>
</reference>
<dbReference type="Gene3D" id="3.40.50.1010">
    <property type="entry name" value="5'-nuclease"/>
    <property type="match status" value="1"/>
</dbReference>
<name>A0A1H7XYJ9_OLID1</name>
<organism evidence="2 3">
    <name type="scientific">Olivibacter domesticus</name>
    <name type="common">Pseudosphingobacterium domesticum</name>
    <dbReference type="NCBI Taxonomy" id="407022"/>
    <lineage>
        <taxon>Bacteria</taxon>
        <taxon>Pseudomonadati</taxon>
        <taxon>Bacteroidota</taxon>
        <taxon>Sphingobacteriia</taxon>
        <taxon>Sphingobacteriales</taxon>
        <taxon>Sphingobacteriaceae</taxon>
        <taxon>Olivibacter</taxon>
    </lineage>
</organism>
<dbReference type="InterPro" id="IPR052919">
    <property type="entry name" value="TA_system_RNase"/>
</dbReference>
<dbReference type="RefSeq" id="WP_093331161.1">
    <property type="nucleotide sequence ID" value="NZ_FOAF01000011.1"/>
</dbReference>
<dbReference type="Pfam" id="PF01850">
    <property type="entry name" value="PIN"/>
    <property type="match status" value="1"/>
</dbReference>
<keyword evidence="3" id="KW-1185">Reference proteome</keyword>
<feature type="domain" description="PIN" evidence="1">
    <location>
        <begin position="3"/>
        <end position="122"/>
    </location>
</feature>
<dbReference type="OrthoDB" id="9798990at2"/>
<proteinExistence type="predicted"/>
<gene>
    <name evidence="2" type="ORF">SAMN05661044_05058</name>
</gene>
<accession>A0A1H7XYJ9</accession>
<dbReference type="InterPro" id="IPR041705">
    <property type="entry name" value="PIN_Sll0205"/>
</dbReference>
<protein>
    <submittedName>
        <fullName evidence="2">PIN domain nuclease, a component of toxin-antitoxin system (PIN domain)</fullName>
    </submittedName>
</protein>
<dbReference type="AlphaFoldDB" id="A0A1H7XYJ9"/>
<sequence>MEILIDTQILIWFQLNHPNLGKTAAKLVTDQNNTIYVSDVSLYEIVIKQTVGKLADFDVDIQDIITTAKDDGFNFIPINHDVIAAYVGVPLHDGHRDPFDRLIIATAKKNGLILLSADEKFELYKDYVSLIKR</sequence>
<dbReference type="Proteomes" id="UP000199421">
    <property type="component" value="Unassembled WGS sequence"/>
</dbReference>
<dbReference type="InterPro" id="IPR002716">
    <property type="entry name" value="PIN_dom"/>
</dbReference>
<evidence type="ECO:0000313" key="2">
    <source>
        <dbReference type="EMBL" id="SEM38781.1"/>
    </source>
</evidence>
<dbReference type="STRING" id="407022.SAMN05661044_05058"/>
<dbReference type="SUPFAM" id="SSF88723">
    <property type="entry name" value="PIN domain-like"/>
    <property type="match status" value="1"/>
</dbReference>